<evidence type="ECO:0000256" key="7">
    <source>
        <dbReference type="ARBA" id="ARBA00018490"/>
    </source>
</evidence>
<sequence length="372" mass="42546">MEGSKTSSSTMQVSFVCQRCSQPLKLDTSFKILDRVTIQELTAPLLATAQVKPGETQEEEANPGEEPFLETRQDGVSRRFIPPASPSRPTFELSAPVEDQHGLPLGERMMSTESANSFTLIGEASDGGTMENLSRRLKVTGDLFDIMSGQTDVDHPLCEECTDTLLDQLDTQLNVTENECQNYKRCLEILEQMNEDDSEQLQMELKELALEEERLIQELEEVEKNRKMVAENLEKVQAEAERLDQEEAQYQREYSEFKRQQLELDDELKSVENQMRYAQMQLDKLKKTNVFNATFHIWHSGQFGTINNFRLGRLPSVPVEWNEINAAWGQTVLLLHALANKMGLKFQRYRLVPYGNHSYLESLTDKSKVSIP</sequence>
<evidence type="ECO:0000256" key="27">
    <source>
        <dbReference type="RuleBase" id="RU367123"/>
    </source>
</evidence>
<keyword evidence="8 27" id="KW-0963">Cytoplasm</keyword>
<dbReference type="GO" id="GO:0045022">
    <property type="term" value="P:early endosome to late endosome transport"/>
    <property type="evidence" value="ECO:0007669"/>
    <property type="project" value="UniProtKB-UniRule"/>
</dbReference>
<feature type="domain" description="Atg6/beclin coiled-coil" evidence="32">
    <location>
        <begin position="156"/>
        <end position="282"/>
    </location>
</feature>
<dbReference type="InterPro" id="IPR041691">
    <property type="entry name" value="Atg6/beclin_CC"/>
</dbReference>
<evidence type="ECO:0000259" key="32">
    <source>
        <dbReference type="Pfam" id="PF17675"/>
    </source>
</evidence>
<dbReference type="GO" id="GO:0000423">
    <property type="term" value="P:mitophagy"/>
    <property type="evidence" value="ECO:0007669"/>
    <property type="project" value="TreeGrafter"/>
</dbReference>
<dbReference type="GO" id="GO:0043548">
    <property type="term" value="F:phosphatidylinositol 3-kinase binding"/>
    <property type="evidence" value="ECO:0007669"/>
    <property type="project" value="TreeGrafter"/>
</dbReference>
<dbReference type="RefSeq" id="XP_022365275.1">
    <property type="nucleotide sequence ID" value="XM_022509567.1"/>
</dbReference>
<keyword evidence="22 27" id="KW-0472">Membrane</keyword>
<dbReference type="GO" id="GO:0051301">
    <property type="term" value="P:cell division"/>
    <property type="evidence" value="ECO:0007669"/>
    <property type="project" value="UniProtKB-KW"/>
</dbReference>
<gene>
    <name evidence="34" type="primary">LOC111151520</name>
</gene>
<dbReference type="GO" id="GO:0051607">
    <property type="term" value="P:defense response to virus"/>
    <property type="evidence" value="ECO:0007669"/>
    <property type="project" value="UniProtKB-KW"/>
</dbReference>
<protein>
    <recommendedName>
        <fullName evidence="7 27">Beclin-1</fullName>
    </recommendedName>
</protein>
<dbReference type="GO" id="GO:0005776">
    <property type="term" value="C:autophagosome"/>
    <property type="evidence" value="ECO:0007669"/>
    <property type="project" value="UniProtKB-SubCell"/>
</dbReference>
<comment type="subcellular location">
    <subcellularLocation>
        <location evidence="27">Cytoplasm</location>
    </subcellularLocation>
    <subcellularLocation>
        <location evidence="2 27">Golgi apparatus</location>
        <location evidence="2 27">trans-Golgi network membrane</location>
        <topology evidence="2 27">Peripheral membrane protein</topology>
    </subcellularLocation>
    <subcellularLocation>
        <location evidence="5 27">Endosome membrane</location>
        <topology evidence="5 27">Peripheral membrane protein</topology>
    </subcellularLocation>
    <subcellularLocation>
        <location evidence="4 27">Endoplasmic reticulum membrane</location>
        <topology evidence="4 27">Peripheral membrane protein</topology>
    </subcellularLocation>
    <subcellularLocation>
        <location evidence="3 27">Mitochondrion membrane</location>
        <topology evidence="3 27">Peripheral membrane protein</topology>
    </subcellularLocation>
    <subcellularLocation>
        <location evidence="27">Cytoplasmic vesicle</location>
        <location evidence="27">Autophagosome</location>
    </subcellularLocation>
    <subcellularLocation>
        <location evidence="1">Nucleus</location>
    </subcellularLocation>
</comment>
<dbReference type="Pfam" id="PF15285">
    <property type="entry name" value="BH3"/>
    <property type="match status" value="1"/>
</dbReference>
<dbReference type="GO" id="GO:0034271">
    <property type="term" value="C:phosphatidylinositol 3-kinase complex, class III, type I"/>
    <property type="evidence" value="ECO:0007669"/>
    <property type="project" value="TreeGrafter"/>
</dbReference>
<dbReference type="GO" id="GO:0005789">
    <property type="term" value="C:endoplasmic reticulum membrane"/>
    <property type="evidence" value="ECO:0007669"/>
    <property type="project" value="UniProtKB-SubCell"/>
</dbReference>
<keyword evidence="19 28" id="KW-0175">Coiled coil</keyword>
<dbReference type="GO" id="GO:0030674">
    <property type="term" value="F:protein-macromolecule adaptor activity"/>
    <property type="evidence" value="ECO:0007669"/>
    <property type="project" value="TreeGrafter"/>
</dbReference>
<keyword evidence="9" id="KW-1017">Isopeptide bond</keyword>
<evidence type="ECO:0000256" key="12">
    <source>
        <dbReference type="ARBA" id="ARBA00022703"/>
    </source>
</evidence>
<feature type="region of interest" description="Disordered" evidence="29">
    <location>
        <begin position="49"/>
        <end position="68"/>
    </location>
</feature>
<evidence type="ECO:0000256" key="28">
    <source>
        <dbReference type="SAM" id="Coils"/>
    </source>
</evidence>
<feature type="domain" description="Beclin-1 BH3" evidence="31">
    <location>
        <begin position="126"/>
        <end position="150"/>
    </location>
</feature>
<evidence type="ECO:0000256" key="5">
    <source>
        <dbReference type="ARBA" id="ARBA00004481"/>
    </source>
</evidence>
<dbReference type="InterPro" id="IPR007243">
    <property type="entry name" value="Atg6/Beclin"/>
</dbReference>
<keyword evidence="24" id="KW-0131">Cell cycle</keyword>
<dbReference type="GO" id="GO:0010008">
    <property type="term" value="C:endosome membrane"/>
    <property type="evidence" value="ECO:0007669"/>
    <property type="project" value="UniProtKB-SubCell"/>
</dbReference>
<keyword evidence="12" id="KW-0053">Apoptosis</keyword>
<evidence type="ECO:0000256" key="15">
    <source>
        <dbReference type="ARBA" id="ARBA00022843"/>
    </source>
</evidence>
<feature type="domain" description="Atg6 BARA" evidence="30">
    <location>
        <begin position="285"/>
        <end position="368"/>
    </location>
</feature>
<dbReference type="GO" id="GO:0000045">
    <property type="term" value="P:autophagosome assembly"/>
    <property type="evidence" value="ECO:0007669"/>
    <property type="project" value="UniProtKB-UniRule"/>
</dbReference>
<evidence type="ECO:0000256" key="29">
    <source>
        <dbReference type="SAM" id="MobiDB-lite"/>
    </source>
</evidence>
<keyword evidence="21 27" id="KW-0496">Mitochondrion</keyword>
<evidence type="ECO:0000313" key="33">
    <source>
        <dbReference type="Proteomes" id="UP000248482"/>
    </source>
</evidence>
<dbReference type="Pfam" id="PF17675">
    <property type="entry name" value="APG6_N"/>
    <property type="match status" value="1"/>
</dbReference>
<dbReference type="GO" id="GO:0006915">
    <property type="term" value="P:apoptotic process"/>
    <property type="evidence" value="ECO:0007669"/>
    <property type="project" value="UniProtKB-KW"/>
</dbReference>
<keyword evidence="10" id="KW-0597">Phosphoprotein</keyword>
<dbReference type="GO" id="GO:0005794">
    <property type="term" value="C:Golgi apparatus"/>
    <property type="evidence" value="ECO:0007669"/>
    <property type="project" value="UniProtKB-SubCell"/>
</dbReference>
<evidence type="ECO:0000256" key="14">
    <source>
        <dbReference type="ARBA" id="ARBA00022824"/>
    </source>
</evidence>
<name>A0A2Y9K6X6_ENHLU</name>
<feature type="coiled-coil region" evidence="28">
    <location>
        <begin position="166"/>
        <end position="288"/>
    </location>
</feature>
<proteinExistence type="inferred from homology"/>
<reference evidence="34" key="1">
    <citation type="submission" date="2025-08" db="UniProtKB">
        <authorList>
            <consortium name="RefSeq"/>
        </authorList>
    </citation>
    <scope>IDENTIFICATION</scope>
    <source>
        <tissue evidence="34">Blood</tissue>
    </source>
</reference>
<dbReference type="Gene3D" id="1.10.418.40">
    <property type="entry name" value="Autophagy protein 6/Beclin 1"/>
    <property type="match status" value="1"/>
</dbReference>
<evidence type="ECO:0000313" key="34">
    <source>
        <dbReference type="RefSeq" id="XP_022365275.1"/>
    </source>
</evidence>
<keyword evidence="20" id="KW-0051">Antiviral defense</keyword>
<keyword evidence="14 27" id="KW-0256">Endoplasmic reticulum</keyword>
<evidence type="ECO:0000256" key="18">
    <source>
        <dbReference type="ARBA" id="ARBA00023034"/>
    </source>
</evidence>
<keyword evidence="13 27" id="KW-0967">Endosome</keyword>
<keyword evidence="11" id="KW-0132">Cell division</keyword>
<evidence type="ECO:0000256" key="11">
    <source>
        <dbReference type="ARBA" id="ARBA00022618"/>
    </source>
</evidence>
<accession>A0A2Y9K6X6</accession>
<dbReference type="GO" id="GO:0005634">
    <property type="term" value="C:nucleus"/>
    <property type="evidence" value="ECO:0007669"/>
    <property type="project" value="UniProtKB-SubCell"/>
</dbReference>
<evidence type="ECO:0000256" key="25">
    <source>
        <dbReference type="ARBA" id="ARBA00023329"/>
    </source>
</evidence>
<comment type="function">
    <text evidence="26">Beclin-1-C 35 kDa localized to mitochondria can promote apoptosis; it induces the mitochondrial translocation of BAX and the release of proapoptotic factors.</text>
</comment>
<keyword evidence="25 27" id="KW-0968">Cytoplasmic vesicle</keyword>
<dbReference type="AlphaFoldDB" id="A0A2Y9K6X6"/>
<evidence type="ECO:0000256" key="20">
    <source>
        <dbReference type="ARBA" id="ARBA00023118"/>
    </source>
</evidence>
<evidence type="ECO:0000256" key="4">
    <source>
        <dbReference type="ARBA" id="ARBA00004406"/>
    </source>
</evidence>
<dbReference type="GO" id="GO:0031966">
    <property type="term" value="C:mitochondrial membrane"/>
    <property type="evidence" value="ECO:0007669"/>
    <property type="project" value="UniProtKB-SubCell"/>
</dbReference>
<keyword evidence="17 27" id="KW-0072">Autophagy</keyword>
<dbReference type="InterPro" id="IPR038274">
    <property type="entry name" value="Atg6/Beclin_C_sf"/>
</dbReference>
<evidence type="ECO:0000256" key="22">
    <source>
        <dbReference type="ARBA" id="ARBA00023136"/>
    </source>
</evidence>
<evidence type="ECO:0000256" key="8">
    <source>
        <dbReference type="ARBA" id="ARBA00022490"/>
    </source>
</evidence>
<dbReference type="InterPro" id="IPR040455">
    <property type="entry name" value="Atg6_BARA"/>
</dbReference>
<dbReference type="Pfam" id="PF04111">
    <property type="entry name" value="APG6"/>
    <property type="match status" value="1"/>
</dbReference>
<evidence type="ECO:0000256" key="21">
    <source>
        <dbReference type="ARBA" id="ARBA00023128"/>
    </source>
</evidence>
<dbReference type="GO" id="GO:0045324">
    <property type="term" value="P:late endosome to vacuole transport"/>
    <property type="evidence" value="ECO:0007669"/>
    <property type="project" value="TreeGrafter"/>
</dbReference>
<evidence type="ECO:0000256" key="2">
    <source>
        <dbReference type="ARBA" id="ARBA00004150"/>
    </source>
</evidence>
<evidence type="ECO:0000256" key="1">
    <source>
        <dbReference type="ARBA" id="ARBA00004123"/>
    </source>
</evidence>
<evidence type="ECO:0000256" key="3">
    <source>
        <dbReference type="ARBA" id="ARBA00004318"/>
    </source>
</evidence>
<dbReference type="GeneID" id="111151520"/>
<organism evidence="33 34">
    <name type="scientific">Enhydra lutris kenyoni</name>
    <name type="common">northern sea otter</name>
    <dbReference type="NCBI Taxonomy" id="391180"/>
    <lineage>
        <taxon>Eukaryota</taxon>
        <taxon>Metazoa</taxon>
        <taxon>Chordata</taxon>
        <taxon>Craniata</taxon>
        <taxon>Vertebrata</taxon>
        <taxon>Euteleostomi</taxon>
        <taxon>Mammalia</taxon>
        <taxon>Eutheria</taxon>
        <taxon>Laurasiatheria</taxon>
        <taxon>Carnivora</taxon>
        <taxon>Caniformia</taxon>
        <taxon>Musteloidea</taxon>
        <taxon>Mustelidae</taxon>
        <taxon>Lutrinae</taxon>
        <taxon>Enhydra</taxon>
    </lineage>
</organism>
<evidence type="ECO:0000256" key="6">
    <source>
        <dbReference type="ARBA" id="ARBA00005965"/>
    </source>
</evidence>
<dbReference type="GO" id="GO:0000407">
    <property type="term" value="C:phagophore assembly site"/>
    <property type="evidence" value="ECO:0007669"/>
    <property type="project" value="TreeGrafter"/>
</dbReference>
<dbReference type="GO" id="GO:0034272">
    <property type="term" value="C:phosphatidylinositol 3-kinase complex, class III, type II"/>
    <property type="evidence" value="ECO:0007669"/>
    <property type="project" value="TreeGrafter"/>
</dbReference>
<comment type="similarity">
    <text evidence="6 27">Belongs to the beclin family.</text>
</comment>
<evidence type="ECO:0000256" key="16">
    <source>
        <dbReference type="ARBA" id="ARBA00022990"/>
    </source>
</evidence>
<dbReference type="PANTHER" id="PTHR12768">
    <property type="entry name" value="BECLIN 1"/>
    <property type="match status" value="1"/>
</dbReference>
<keyword evidence="18 27" id="KW-0333">Golgi apparatus</keyword>
<keyword evidence="16" id="KW-0007">Acetylation</keyword>
<dbReference type="InterPro" id="IPR029318">
    <property type="entry name" value="BH3_dom"/>
</dbReference>
<dbReference type="GO" id="GO:0006995">
    <property type="term" value="P:cellular response to nitrogen starvation"/>
    <property type="evidence" value="ECO:0007669"/>
    <property type="project" value="TreeGrafter"/>
</dbReference>
<evidence type="ECO:0000256" key="17">
    <source>
        <dbReference type="ARBA" id="ARBA00023006"/>
    </source>
</evidence>
<keyword evidence="33" id="KW-1185">Reference proteome</keyword>
<evidence type="ECO:0000256" key="24">
    <source>
        <dbReference type="ARBA" id="ARBA00023306"/>
    </source>
</evidence>
<evidence type="ECO:0000256" key="10">
    <source>
        <dbReference type="ARBA" id="ARBA00022553"/>
    </source>
</evidence>
<keyword evidence="23" id="KW-0539">Nucleus</keyword>
<dbReference type="PANTHER" id="PTHR12768:SF6">
    <property type="entry name" value="BECLIN-1"/>
    <property type="match status" value="1"/>
</dbReference>
<evidence type="ECO:0000256" key="9">
    <source>
        <dbReference type="ARBA" id="ARBA00022499"/>
    </source>
</evidence>
<dbReference type="Gene3D" id="6.10.250.3110">
    <property type="match status" value="1"/>
</dbReference>
<evidence type="ECO:0000256" key="13">
    <source>
        <dbReference type="ARBA" id="ARBA00022753"/>
    </source>
</evidence>
<evidence type="ECO:0000256" key="23">
    <source>
        <dbReference type="ARBA" id="ARBA00023242"/>
    </source>
</evidence>
<evidence type="ECO:0000256" key="26">
    <source>
        <dbReference type="ARBA" id="ARBA00025121"/>
    </source>
</evidence>
<comment type="function">
    <text evidence="27">Plays a central role in autophagy.</text>
</comment>
<evidence type="ECO:0000259" key="30">
    <source>
        <dbReference type="Pfam" id="PF04111"/>
    </source>
</evidence>
<evidence type="ECO:0000259" key="31">
    <source>
        <dbReference type="Pfam" id="PF15285"/>
    </source>
</evidence>
<dbReference type="Proteomes" id="UP000248482">
    <property type="component" value="Unplaced"/>
</dbReference>
<keyword evidence="15" id="KW-0832">Ubl conjugation</keyword>
<evidence type="ECO:0000256" key="19">
    <source>
        <dbReference type="ARBA" id="ARBA00023054"/>
    </source>
</evidence>